<dbReference type="InterPro" id="IPR031348">
    <property type="entry name" value="PigL_N"/>
</dbReference>
<organism evidence="2 3">
    <name type="scientific">Aspergillus pseudoviridinutans</name>
    <dbReference type="NCBI Taxonomy" id="1517512"/>
    <lineage>
        <taxon>Eukaryota</taxon>
        <taxon>Fungi</taxon>
        <taxon>Dikarya</taxon>
        <taxon>Ascomycota</taxon>
        <taxon>Pezizomycotina</taxon>
        <taxon>Eurotiomycetes</taxon>
        <taxon>Eurotiomycetidae</taxon>
        <taxon>Eurotiales</taxon>
        <taxon>Aspergillaceae</taxon>
        <taxon>Aspergillus</taxon>
        <taxon>Aspergillus subgen. Fumigati</taxon>
    </lineage>
</organism>
<accession>A0A9P3BDU0</accession>
<evidence type="ECO:0000313" key="3">
    <source>
        <dbReference type="Proteomes" id="UP001043456"/>
    </source>
</evidence>
<reference evidence="2 3" key="1">
    <citation type="submission" date="2018-10" db="EMBL/GenBank/DDBJ databases">
        <title>Pan-genome distribution and transcriptional activeness of fungal secondary metabolism genes in Aspergillus section Fumigati.</title>
        <authorList>
            <person name="Takahashi H."/>
            <person name="Umemura M."/>
            <person name="Ninomiya A."/>
            <person name="Kusuya Y."/>
            <person name="Urayama S."/>
            <person name="Shimizu M."/>
            <person name="Watanabe A."/>
            <person name="Kamei K."/>
            <person name="Yaguchi T."/>
            <person name="Hagiwara D."/>
        </authorList>
    </citation>
    <scope>NUCLEOTIDE SEQUENCE [LARGE SCALE GENOMIC DNA]</scope>
    <source>
        <strain evidence="2 3">IFM 55266</strain>
    </source>
</reference>
<sequence length="282" mass="30916">MADPFSITAGIVGIAVPALQGVKLLLQDLQSIKDAPETISNLKDNIRVVELALTSLQAISEPEWKSLGTTVADEAKATIATCTKACELFRSNLQRWTSHSQDGRVSRLDRAKVGIFKQGPIKSMCEQLQSCKITINSVVSIATLYSSLRHTRLTEEMKKTISMRQGDIESAIRTTDNQITDNRTRRDDFGAVDRAQAPADPETADRLRQIDEEHKALYISRRLLNELLMKVQEGTIGNVMARNENNSTHVTFGNQNSGLQIGVSNGSITGISFGSNEGLNAM</sequence>
<gene>
    <name evidence="2" type="ORF">Asppvi_008110</name>
</gene>
<dbReference type="EMBL" id="BHVY01000005">
    <property type="protein sequence ID" value="GIJ89180.1"/>
    <property type="molecule type" value="Genomic_DNA"/>
</dbReference>
<comment type="caution">
    <text evidence="2">The sequence shown here is derived from an EMBL/GenBank/DDBJ whole genome shotgun (WGS) entry which is preliminary data.</text>
</comment>
<evidence type="ECO:0000259" key="1">
    <source>
        <dbReference type="Pfam" id="PF17111"/>
    </source>
</evidence>
<dbReference type="RefSeq" id="XP_043159926.1">
    <property type="nucleotide sequence ID" value="XM_043303991.1"/>
</dbReference>
<name>A0A9P3BDU0_9EURO</name>
<dbReference type="AlphaFoldDB" id="A0A9P3BDU0"/>
<dbReference type="Proteomes" id="UP001043456">
    <property type="component" value="Unassembled WGS sequence"/>
</dbReference>
<feature type="domain" description="Azaphilone pigments biosynthesis cluster protein L N-terminal" evidence="1">
    <location>
        <begin position="2"/>
        <end position="187"/>
    </location>
</feature>
<protein>
    <recommendedName>
        <fullName evidence="1">Azaphilone pigments biosynthesis cluster protein L N-terminal domain-containing protein</fullName>
    </recommendedName>
</protein>
<keyword evidence="3" id="KW-1185">Reference proteome</keyword>
<proteinExistence type="predicted"/>
<dbReference type="OrthoDB" id="432483at2759"/>
<evidence type="ECO:0000313" key="2">
    <source>
        <dbReference type="EMBL" id="GIJ89180.1"/>
    </source>
</evidence>
<dbReference type="GeneID" id="67006720"/>
<dbReference type="Pfam" id="PF17111">
    <property type="entry name" value="PigL_N"/>
    <property type="match status" value="1"/>
</dbReference>